<reference evidence="2 3" key="1">
    <citation type="submission" date="2012-09" db="EMBL/GenBank/DDBJ databases">
        <title>The Genome Sequence of Alloiococcus otitis ATCC 51267.</title>
        <authorList>
            <consortium name="The Broad Institute Genome Sequencing Platform"/>
            <person name="Earl A."/>
            <person name="Ward D."/>
            <person name="Feldgarden M."/>
            <person name="Gevers D."/>
            <person name="Huys G."/>
            <person name="Walker B."/>
            <person name="Young S.K."/>
            <person name="Zeng Q."/>
            <person name="Gargeya S."/>
            <person name="Fitzgerald M."/>
            <person name="Haas B."/>
            <person name="Abouelleil A."/>
            <person name="Alvarado L."/>
            <person name="Arachchi H.M."/>
            <person name="Berlin A.M."/>
            <person name="Chapman S.B."/>
            <person name="Goldberg J."/>
            <person name="Griggs A."/>
            <person name="Gujja S."/>
            <person name="Hansen M."/>
            <person name="Howarth C."/>
            <person name="Imamovic A."/>
            <person name="Larimer J."/>
            <person name="McCowen C."/>
            <person name="Montmayeur A."/>
            <person name="Murphy C."/>
            <person name="Neiman D."/>
            <person name="Pearson M."/>
            <person name="Priest M."/>
            <person name="Roberts A."/>
            <person name="Saif S."/>
            <person name="Shea T."/>
            <person name="Sisk P."/>
            <person name="Sykes S."/>
            <person name="Wortman J."/>
            <person name="Nusbaum C."/>
            <person name="Birren B."/>
        </authorList>
    </citation>
    <scope>NUCLEOTIDE SEQUENCE [LARGE SCALE GENOMIC DNA]</scope>
    <source>
        <strain evidence="2 3">ATCC 51267</strain>
    </source>
</reference>
<accession>K9EX98</accession>
<evidence type="ECO:0000313" key="3">
    <source>
        <dbReference type="Proteomes" id="UP000009875"/>
    </source>
</evidence>
<name>K9EX98_9LACT</name>
<feature type="domain" description="NERD" evidence="1">
    <location>
        <begin position="35"/>
        <end position="146"/>
    </location>
</feature>
<organism evidence="2 3">
    <name type="scientific">Alloiococcus otitis ATCC 51267</name>
    <dbReference type="NCBI Taxonomy" id="883081"/>
    <lineage>
        <taxon>Bacteria</taxon>
        <taxon>Bacillati</taxon>
        <taxon>Bacillota</taxon>
        <taxon>Bacilli</taxon>
        <taxon>Lactobacillales</taxon>
        <taxon>Carnobacteriaceae</taxon>
        <taxon>Alloiococcus</taxon>
    </lineage>
</organism>
<dbReference type="STRING" id="883081.HMPREF9698_00620"/>
<dbReference type="Proteomes" id="UP000009875">
    <property type="component" value="Unassembled WGS sequence"/>
</dbReference>
<evidence type="ECO:0000259" key="1">
    <source>
        <dbReference type="PROSITE" id="PS50965"/>
    </source>
</evidence>
<dbReference type="AlphaFoldDB" id="K9EX98"/>
<gene>
    <name evidence="2" type="ORF">HMPREF9698_00620</name>
</gene>
<keyword evidence="3" id="KW-1185">Reference proteome</keyword>
<dbReference type="EMBL" id="AGXA01000014">
    <property type="protein sequence ID" value="EKU93825.1"/>
    <property type="molecule type" value="Genomic_DNA"/>
</dbReference>
<proteinExistence type="predicted"/>
<dbReference type="PROSITE" id="PS50965">
    <property type="entry name" value="NERD"/>
    <property type="match status" value="1"/>
</dbReference>
<dbReference type="RefSeq" id="WP_003777290.1">
    <property type="nucleotide sequence ID" value="NZ_JH992958.1"/>
</dbReference>
<sequence length="321" mass="37206">MVHVKKSLELQWLEILSERCKPNPYLQRRLCLAQLGYQGEKDFADLASVYIPDHWALLHDLTFKRAGRHLQIDFVLVTPQTLLVFEIKNFQAHYRLEGSKLVGDQGTVFRNIFYQVENGIDYLKTLLGSKFPVEGQLVFMSDQDRVDFAGQYRGDYLKRWQVGDYFNQIKAKQSASGLDVARLAQFLQDQSLPSHEGIDFLGRERLSDLRGGLICEVCQSSQLNRYSKSFLQCSHCGHMESQGKAIYRTICDYAVLNYNQSLRLQDLAQFMDGQVNYKTLSRYFREYKASHKLGRLAEHYPDQDLSFPRKSCKCSHCREKG</sequence>
<dbReference type="InterPro" id="IPR011528">
    <property type="entry name" value="NERD"/>
</dbReference>
<protein>
    <recommendedName>
        <fullName evidence="1">NERD domain-containing protein</fullName>
    </recommendedName>
</protein>
<evidence type="ECO:0000313" key="2">
    <source>
        <dbReference type="EMBL" id="EKU93825.1"/>
    </source>
</evidence>
<dbReference type="Pfam" id="PF08378">
    <property type="entry name" value="NERD"/>
    <property type="match status" value="1"/>
</dbReference>
<dbReference type="OrthoDB" id="2136191at2"/>
<comment type="caution">
    <text evidence="2">The sequence shown here is derived from an EMBL/GenBank/DDBJ whole genome shotgun (WGS) entry which is preliminary data.</text>
</comment>
<dbReference type="HOGENOM" id="CLU_865063_0_0_9"/>